<dbReference type="SMART" id="SM00729">
    <property type="entry name" value="Elp3"/>
    <property type="match status" value="1"/>
</dbReference>
<dbReference type="Proteomes" id="UP001350748">
    <property type="component" value="Unassembled WGS sequence"/>
</dbReference>
<gene>
    <name evidence="10" type="ORF">V3H18_08380</name>
</gene>
<organism evidence="10 11">
    <name type="scientific">Methylocystis borbori</name>
    <dbReference type="NCBI Taxonomy" id="3118750"/>
    <lineage>
        <taxon>Bacteria</taxon>
        <taxon>Pseudomonadati</taxon>
        <taxon>Pseudomonadota</taxon>
        <taxon>Alphaproteobacteria</taxon>
        <taxon>Hyphomicrobiales</taxon>
        <taxon>Methylocystaceae</taxon>
        <taxon>Methylocystis</taxon>
    </lineage>
</organism>
<evidence type="ECO:0000259" key="8">
    <source>
        <dbReference type="PROSITE" id="PS51449"/>
    </source>
</evidence>
<dbReference type="Gene3D" id="3.80.30.20">
    <property type="entry name" value="tm_1862 like domain"/>
    <property type="match status" value="1"/>
</dbReference>
<dbReference type="Gene3D" id="3.40.50.12160">
    <property type="entry name" value="Methylthiotransferase, N-terminal domain"/>
    <property type="match status" value="1"/>
</dbReference>
<evidence type="ECO:0000313" key="10">
    <source>
        <dbReference type="EMBL" id="MEF3366546.1"/>
    </source>
</evidence>
<dbReference type="SFLD" id="SFLDS00029">
    <property type="entry name" value="Radical_SAM"/>
    <property type="match status" value="1"/>
</dbReference>
<dbReference type="InterPro" id="IPR007197">
    <property type="entry name" value="rSAM"/>
</dbReference>
<keyword evidence="2" id="KW-0004">4Fe-4S</keyword>
<dbReference type="InterPro" id="IPR023404">
    <property type="entry name" value="rSAM_horseshoe"/>
</dbReference>
<comment type="caution">
    <text evidence="10">The sequence shown here is derived from an EMBL/GenBank/DDBJ whole genome shotgun (WGS) entry which is preliminary data.</text>
</comment>
<name>A0ABU7XGN3_9HYPH</name>
<keyword evidence="7" id="KW-0411">Iron-sulfur</keyword>
<dbReference type="InterPro" id="IPR006638">
    <property type="entry name" value="Elp3/MiaA/NifB-like_rSAM"/>
</dbReference>
<dbReference type="PANTHER" id="PTHR11918">
    <property type="entry name" value="RADICAL SAM PROTEINS"/>
    <property type="match status" value="1"/>
</dbReference>
<keyword evidence="11" id="KW-1185">Reference proteome</keyword>
<accession>A0ABU7XGN3</accession>
<keyword evidence="6" id="KW-0408">Iron</keyword>
<dbReference type="PROSITE" id="PS51449">
    <property type="entry name" value="MTTASE_N"/>
    <property type="match status" value="1"/>
</dbReference>
<dbReference type="InterPro" id="IPR013848">
    <property type="entry name" value="Methylthiotransferase_N"/>
</dbReference>
<feature type="domain" description="Radical SAM core" evidence="9">
    <location>
        <begin position="102"/>
        <end position="332"/>
    </location>
</feature>
<dbReference type="SFLD" id="SFLDG01082">
    <property type="entry name" value="B12-binding_domain_containing"/>
    <property type="match status" value="1"/>
</dbReference>
<dbReference type="Pfam" id="PF00919">
    <property type="entry name" value="UPF0004"/>
    <property type="match status" value="1"/>
</dbReference>
<evidence type="ECO:0000256" key="3">
    <source>
        <dbReference type="ARBA" id="ARBA00022679"/>
    </source>
</evidence>
<sequence length="407" mass="43783">MNAPLRHAEAITFGCRLNIVESQELARAYVGGPETVVVNTCAVTNEATRQARQAIRRLHRERPDAEIVVAGCAARLDPQGFADMEGVTRVIADHAPNRARTGAEGTRGLLAVQNGCDHRCTFCIIPFGRGASRSASPLEAVAQARALVAAGKKEIVLTGVDLTSYGADLGEGWTLGRLVRLLLREAPELARLRLSSIDCVEVDDELEAALAEDARLCPHLHLSLQSGDDLILKRMKRRHSRAAAIDLCLRLRRARPDIVFGADFIVGFPTETEEMFQATLDLVDACGLTHLHVFPFSPRPSTPAALMPLVAPDIVKRRAALLREKGDAALARHLDAQIGKNLQLLTERGGTARAADFTLARLPGLEAGKMIEALATGHDGRALATQVTGMTKQGQGFGPALLSNAYD</sequence>
<feature type="domain" description="MTTase N-terminal" evidence="8">
    <location>
        <begin position="6"/>
        <end position="108"/>
    </location>
</feature>
<evidence type="ECO:0000313" key="11">
    <source>
        <dbReference type="Proteomes" id="UP001350748"/>
    </source>
</evidence>
<dbReference type="InterPro" id="IPR038135">
    <property type="entry name" value="Methylthiotransferase_N_sf"/>
</dbReference>
<evidence type="ECO:0000256" key="1">
    <source>
        <dbReference type="ARBA" id="ARBA00001966"/>
    </source>
</evidence>
<keyword evidence="3" id="KW-0808">Transferase</keyword>
<proteinExistence type="predicted"/>
<dbReference type="Pfam" id="PF04055">
    <property type="entry name" value="Radical_SAM"/>
    <property type="match status" value="1"/>
</dbReference>
<evidence type="ECO:0000256" key="7">
    <source>
        <dbReference type="ARBA" id="ARBA00023014"/>
    </source>
</evidence>
<protein>
    <submittedName>
        <fullName evidence="10">Radical SAM protein</fullName>
    </submittedName>
</protein>
<comment type="cofactor">
    <cofactor evidence="1">
        <name>[4Fe-4S] cluster</name>
        <dbReference type="ChEBI" id="CHEBI:49883"/>
    </cofactor>
</comment>
<dbReference type="PANTHER" id="PTHR11918:SF45">
    <property type="entry name" value="THREONYLCARBAMOYLADENOSINE TRNA METHYLTHIOTRANSFERASE"/>
    <property type="match status" value="1"/>
</dbReference>
<dbReference type="InterPro" id="IPR020612">
    <property type="entry name" value="Methylthiotransferase_CS"/>
</dbReference>
<dbReference type="EMBL" id="JAZHYN010000019">
    <property type="protein sequence ID" value="MEF3366546.1"/>
    <property type="molecule type" value="Genomic_DNA"/>
</dbReference>
<evidence type="ECO:0000256" key="4">
    <source>
        <dbReference type="ARBA" id="ARBA00022691"/>
    </source>
</evidence>
<dbReference type="CDD" id="cd01335">
    <property type="entry name" value="Radical_SAM"/>
    <property type="match status" value="1"/>
</dbReference>
<keyword evidence="5" id="KW-0479">Metal-binding</keyword>
<keyword evidence="4" id="KW-0949">S-adenosyl-L-methionine</keyword>
<evidence type="ECO:0000256" key="6">
    <source>
        <dbReference type="ARBA" id="ARBA00023004"/>
    </source>
</evidence>
<evidence type="ECO:0000256" key="2">
    <source>
        <dbReference type="ARBA" id="ARBA00022485"/>
    </source>
</evidence>
<dbReference type="PROSITE" id="PS01278">
    <property type="entry name" value="MTTASE_RADICAL"/>
    <property type="match status" value="1"/>
</dbReference>
<dbReference type="PROSITE" id="PS51918">
    <property type="entry name" value="RADICAL_SAM"/>
    <property type="match status" value="1"/>
</dbReference>
<evidence type="ECO:0000259" key="9">
    <source>
        <dbReference type="PROSITE" id="PS51918"/>
    </source>
</evidence>
<evidence type="ECO:0000256" key="5">
    <source>
        <dbReference type="ARBA" id="ARBA00022723"/>
    </source>
</evidence>
<reference evidence="10 11" key="1">
    <citation type="submission" date="2024-02" db="EMBL/GenBank/DDBJ databases">
        <authorList>
            <person name="Grouzdev D."/>
        </authorList>
    </citation>
    <scope>NUCLEOTIDE SEQUENCE [LARGE SCALE GENOMIC DNA]</scope>
    <source>
        <strain evidence="10 11">9N</strain>
    </source>
</reference>
<dbReference type="SUPFAM" id="SSF102114">
    <property type="entry name" value="Radical SAM enzymes"/>
    <property type="match status" value="1"/>
</dbReference>
<dbReference type="InterPro" id="IPR058240">
    <property type="entry name" value="rSAM_sf"/>
</dbReference>
<dbReference type="RefSeq" id="WP_332081568.1">
    <property type="nucleotide sequence ID" value="NZ_JAZHYN010000019.1"/>
</dbReference>